<sequence length="69" mass="7684">MLDAGAFSINKVLELEDMDGIGEYGDKHRVDLNHVSIEIADEYQLAKANGGSIQKTNYEKSRVKSNENI</sequence>
<protein>
    <submittedName>
        <fullName evidence="1">Phage portal protein, HK97 family</fullName>
    </submittedName>
</protein>
<accession>A0A9X0F5E3</accession>
<dbReference type="AlphaFoldDB" id="A0A9X0F5E3"/>
<dbReference type="Proteomes" id="UP000032407">
    <property type="component" value="Unassembled WGS sequence"/>
</dbReference>
<evidence type="ECO:0000313" key="2">
    <source>
        <dbReference type="Proteomes" id="UP000032407"/>
    </source>
</evidence>
<proteinExistence type="predicted"/>
<organism evidence="1 2">
    <name type="scientific">Bacillus thuringiensis Sbt003</name>
    <dbReference type="NCBI Taxonomy" id="1235825"/>
    <lineage>
        <taxon>Bacteria</taxon>
        <taxon>Bacillati</taxon>
        <taxon>Bacillota</taxon>
        <taxon>Bacilli</taxon>
        <taxon>Bacillales</taxon>
        <taxon>Bacillaceae</taxon>
        <taxon>Bacillus</taxon>
        <taxon>Bacillus cereus group</taxon>
    </lineage>
</organism>
<evidence type="ECO:0000313" key="1">
    <source>
        <dbReference type="EMBL" id="KIU72248.1"/>
    </source>
</evidence>
<dbReference type="EMBL" id="AMYJ01000101">
    <property type="protein sequence ID" value="KIU72248.1"/>
    <property type="molecule type" value="Genomic_DNA"/>
</dbReference>
<comment type="caution">
    <text evidence="1">The sequence shown here is derived from an EMBL/GenBank/DDBJ whole genome shotgun (WGS) entry which is preliminary data.</text>
</comment>
<reference evidence="1 2" key="1">
    <citation type="journal article" date="2015" name="Sci. Rep.">
        <title>The expression and crystallization of Cry65Aa require two C-termini, revealing a novel evolutionary strategy of Bacillus thuringiensis Cry proteins.</title>
        <authorList>
            <person name="Peng D.H."/>
            <person name="Pang C.Y."/>
            <person name="Wu H."/>
            <person name="Huang Q."/>
            <person name="Zheng J.S."/>
            <person name="Sun M."/>
        </authorList>
    </citation>
    <scope>NUCLEOTIDE SEQUENCE [LARGE SCALE GENOMIC DNA]</scope>
    <source>
        <strain evidence="1 2">Sbt003</strain>
    </source>
</reference>
<name>A0A9X0F5E3_BACTU</name>
<gene>
    <name evidence="1" type="ORF">C797_24937</name>
</gene>